<evidence type="ECO:0000256" key="1">
    <source>
        <dbReference type="SAM" id="MobiDB-lite"/>
    </source>
</evidence>
<comment type="caution">
    <text evidence="2">The sequence shown here is derived from an EMBL/GenBank/DDBJ whole genome shotgun (WGS) entry which is preliminary data.</text>
</comment>
<dbReference type="SUPFAM" id="SSF56112">
    <property type="entry name" value="Protein kinase-like (PK-like)"/>
    <property type="match status" value="1"/>
</dbReference>
<dbReference type="Gene3D" id="1.10.510.10">
    <property type="entry name" value="Transferase(Phosphotransferase) domain 1"/>
    <property type="match status" value="1"/>
</dbReference>
<proteinExistence type="predicted"/>
<dbReference type="AlphaFoldDB" id="A0A2H2ZP75"/>
<gene>
    <name evidence="2" type="ORF">A9Z42_0055690</name>
</gene>
<evidence type="ECO:0000313" key="2">
    <source>
        <dbReference type="EMBL" id="OTA04970.1"/>
    </source>
</evidence>
<dbReference type="Proteomes" id="UP000219286">
    <property type="component" value="Unassembled WGS sequence"/>
</dbReference>
<organism evidence="2 3">
    <name type="scientific">Trichoderma parareesei</name>
    <name type="common">Filamentous fungus</name>
    <dbReference type="NCBI Taxonomy" id="858221"/>
    <lineage>
        <taxon>Eukaryota</taxon>
        <taxon>Fungi</taxon>
        <taxon>Dikarya</taxon>
        <taxon>Ascomycota</taxon>
        <taxon>Pezizomycotina</taxon>
        <taxon>Sordariomycetes</taxon>
        <taxon>Hypocreomycetidae</taxon>
        <taxon>Hypocreales</taxon>
        <taxon>Hypocreaceae</taxon>
        <taxon>Trichoderma</taxon>
    </lineage>
</organism>
<dbReference type="OrthoDB" id="5979581at2759"/>
<dbReference type="InterPro" id="IPR011009">
    <property type="entry name" value="Kinase-like_dom_sf"/>
</dbReference>
<name>A0A2H2ZP75_TRIPA</name>
<keyword evidence="3" id="KW-1185">Reference proteome</keyword>
<reference evidence="2 3" key="1">
    <citation type="journal article" date="2015" name="Genome Announc.">
        <title>Genome sequence and annotation of Trichoderma parareesei, the ancestor of the cellulase producer Trichoderma reesei.</title>
        <authorList>
            <person name="Yang D."/>
            <person name="Pomraning K."/>
            <person name="Kopchinskiy A."/>
            <person name="Karimi Aghcheh R."/>
            <person name="Atanasova L."/>
            <person name="Chenthamara K."/>
            <person name="Baker S.E."/>
            <person name="Zhang R."/>
            <person name="Shen Q."/>
            <person name="Freitag M."/>
            <person name="Kubicek C.P."/>
            <person name="Druzhinina I.S."/>
        </authorList>
    </citation>
    <scope>NUCLEOTIDE SEQUENCE [LARGE SCALE GENOMIC DNA]</scope>
    <source>
        <strain evidence="2 3">CBS 125925</strain>
    </source>
</reference>
<evidence type="ECO:0000313" key="3">
    <source>
        <dbReference type="Proteomes" id="UP000219286"/>
    </source>
</evidence>
<accession>A0A2H2ZP75</accession>
<evidence type="ECO:0008006" key="4">
    <source>
        <dbReference type="Google" id="ProtNLM"/>
    </source>
</evidence>
<dbReference type="EMBL" id="LFMI01000556">
    <property type="protein sequence ID" value="OTA04970.1"/>
    <property type="molecule type" value="Genomic_DNA"/>
</dbReference>
<sequence length="649" mass="71365">MTDENVSDPALSIVRTGSSMPFVVFAGANAAANHLLELVRVTTSPSALQVPSNSALESPGDQARYVLPVPVWTMEKDSSITKWMIGSGAPPMPAEDGLTAAQPDILLCPPGASASASSARQDIHPLHAVLYFHPRSGGLVFESRSGNLIVYEGGGKDGQDLVLTKYATMQTLLWKRENYLLFGEHRFLISFVSQSTDDQAYIGQQFDNIIGCLYGSLAPSTLFNFTPGPDAHLNWHIAVHKLFPKERLAAGIDVRTGQPLVVEKVSKKDSMARQYIVTRLQAIYRTDIGPQEGIMKALDVWCNVGRLCHNLRHERGGPCHCEYIEYSMPVAEHSFQDMPWDEVTANDRIHYFRQTLVGLAKLHDMGIRHGNISPTSLLLLTEEGYEMPASDKYPVKELKAVLSVCMQPTKTAKQSLCIAPELLAGLFFQYWDLITPDEAGAQSTVENDAVAAAVPNDANSLSLGESDDQAMESFCASLNDATASVPELPSNDTAELAQRILNDADAMLGDVSGGNGWQLVDDMQYLDGKEADVWALAMSWLSTLIDLPSETIITRDIHSRLLDDLDAQINSSGTTNEKIMALIIRDMLCWDPQARPRAEDALQHPAWSVIMMRLANEEDKKRKRGGVSRQGSQSELREDKRARVISLDE</sequence>
<protein>
    <recommendedName>
        <fullName evidence="4">Protein kinase domain-containing protein</fullName>
    </recommendedName>
</protein>
<feature type="region of interest" description="Disordered" evidence="1">
    <location>
        <begin position="619"/>
        <end position="649"/>
    </location>
</feature>